<dbReference type="InterPro" id="IPR018060">
    <property type="entry name" value="HTH_AraC"/>
</dbReference>
<dbReference type="AlphaFoldDB" id="A0A562UCQ9"/>
<evidence type="ECO:0000256" key="3">
    <source>
        <dbReference type="ARBA" id="ARBA00023163"/>
    </source>
</evidence>
<name>A0A562UCQ9_9SPHI</name>
<protein>
    <submittedName>
        <fullName evidence="5">AraC-like DNA-binding protein</fullName>
    </submittedName>
</protein>
<dbReference type="SMART" id="SM00342">
    <property type="entry name" value="HTH_ARAC"/>
    <property type="match status" value="1"/>
</dbReference>
<evidence type="ECO:0000256" key="1">
    <source>
        <dbReference type="ARBA" id="ARBA00023015"/>
    </source>
</evidence>
<accession>A0A562UCQ9</accession>
<evidence type="ECO:0000256" key="2">
    <source>
        <dbReference type="ARBA" id="ARBA00023125"/>
    </source>
</evidence>
<dbReference type="OrthoDB" id="9816011at2"/>
<dbReference type="GO" id="GO:0043565">
    <property type="term" value="F:sequence-specific DNA binding"/>
    <property type="evidence" value="ECO:0007669"/>
    <property type="project" value="InterPro"/>
</dbReference>
<proteinExistence type="predicted"/>
<dbReference type="InterPro" id="IPR009057">
    <property type="entry name" value="Homeodomain-like_sf"/>
</dbReference>
<evidence type="ECO:0000313" key="6">
    <source>
        <dbReference type="Proteomes" id="UP000317010"/>
    </source>
</evidence>
<feature type="domain" description="HTH araC/xylS-type" evidence="4">
    <location>
        <begin position="14"/>
        <end position="111"/>
    </location>
</feature>
<dbReference type="PRINTS" id="PR00032">
    <property type="entry name" value="HTHARAC"/>
</dbReference>
<dbReference type="Gene3D" id="1.10.10.60">
    <property type="entry name" value="Homeodomain-like"/>
    <property type="match status" value="2"/>
</dbReference>
<sequence length="139" mass="15859">MEQYEKLYLYKRIVQSKLFIDKHFADNIDLDNIADQACFSKFHFIRLFKSIYGRSPHNYLISVRIEKAKKFLTEGVSVLDVSLRVGFDSPTSFAATFKKMVGKTPSAYRGQAMIKKLAITANPLSAVPNCFAQTHGWTK</sequence>
<dbReference type="PANTHER" id="PTHR43280">
    <property type="entry name" value="ARAC-FAMILY TRANSCRIPTIONAL REGULATOR"/>
    <property type="match status" value="1"/>
</dbReference>
<evidence type="ECO:0000259" key="4">
    <source>
        <dbReference type="PROSITE" id="PS01124"/>
    </source>
</evidence>
<keyword evidence="3" id="KW-0804">Transcription</keyword>
<dbReference type="InterPro" id="IPR020449">
    <property type="entry name" value="Tscrpt_reg_AraC-type_HTH"/>
</dbReference>
<keyword evidence="1" id="KW-0805">Transcription regulation</keyword>
<dbReference type="InterPro" id="IPR018062">
    <property type="entry name" value="HTH_AraC-typ_CS"/>
</dbReference>
<keyword evidence="2 5" id="KW-0238">DNA-binding</keyword>
<evidence type="ECO:0000313" key="5">
    <source>
        <dbReference type="EMBL" id="TWJ03359.1"/>
    </source>
</evidence>
<dbReference type="GO" id="GO:0003700">
    <property type="term" value="F:DNA-binding transcription factor activity"/>
    <property type="evidence" value="ECO:0007669"/>
    <property type="project" value="InterPro"/>
</dbReference>
<dbReference type="PROSITE" id="PS00041">
    <property type="entry name" value="HTH_ARAC_FAMILY_1"/>
    <property type="match status" value="1"/>
</dbReference>
<dbReference type="PANTHER" id="PTHR43280:SF28">
    <property type="entry name" value="HTH-TYPE TRANSCRIPTIONAL ACTIVATOR RHAS"/>
    <property type="match status" value="1"/>
</dbReference>
<dbReference type="Pfam" id="PF12833">
    <property type="entry name" value="HTH_18"/>
    <property type="match status" value="1"/>
</dbReference>
<keyword evidence="6" id="KW-1185">Reference proteome</keyword>
<dbReference type="SUPFAM" id="SSF46689">
    <property type="entry name" value="Homeodomain-like"/>
    <property type="match status" value="2"/>
</dbReference>
<dbReference type="PROSITE" id="PS01124">
    <property type="entry name" value="HTH_ARAC_FAMILY_2"/>
    <property type="match status" value="1"/>
</dbReference>
<comment type="caution">
    <text evidence="5">The sequence shown here is derived from an EMBL/GenBank/DDBJ whole genome shotgun (WGS) entry which is preliminary data.</text>
</comment>
<dbReference type="EMBL" id="VLLI01000002">
    <property type="protein sequence ID" value="TWJ03359.1"/>
    <property type="molecule type" value="Genomic_DNA"/>
</dbReference>
<gene>
    <name evidence="5" type="ORF">JN11_00897</name>
</gene>
<reference evidence="5 6" key="1">
    <citation type="submission" date="2019-07" db="EMBL/GenBank/DDBJ databases">
        <title>Genomic Encyclopedia of Archaeal and Bacterial Type Strains, Phase II (KMG-II): from individual species to whole genera.</title>
        <authorList>
            <person name="Goeker M."/>
        </authorList>
    </citation>
    <scope>NUCLEOTIDE SEQUENCE [LARGE SCALE GENOMIC DNA]</scope>
    <source>
        <strain evidence="5 6">ATCC BAA-1854</strain>
    </source>
</reference>
<organism evidence="5 6">
    <name type="scientific">Mucilaginibacter frigoritolerans</name>
    <dbReference type="NCBI Taxonomy" id="652788"/>
    <lineage>
        <taxon>Bacteria</taxon>
        <taxon>Pseudomonadati</taxon>
        <taxon>Bacteroidota</taxon>
        <taxon>Sphingobacteriia</taxon>
        <taxon>Sphingobacteriales</taxon>
        <taxon>Sphingobacteriaceae</taxon>
        <taxon>Mucilaginibacter</taxon>
    </lineage>
</organism>
<dbReference type="Proteomes" id="UP000317010">
    <property type="component" value="Unassembled WGS sequence"/>
</dbReference>